<evidence type="ECO:0000313" key="15">
    <source>
        <dbReference type="Proteomes" id="UP000016924"/>
    </source>
</evidence>
<dbReference type="Pfam" id="PF09497">
    <property type="entry name" value="Med12"/>
    <property type="match status" value="1"/>
</dbReference>
<keyword evidence="15" id="KW-1185">Reference proteome</keyword>
<evidence type="ECO:0000256" key="4">
    <source>
        <dbReference type="ARBA" id="ARBA00019622"/>
    </source>
</evidence>
<dbReference type="RefSeq" id="XP_007782972.1">
    <property type="nucleotide sequence ID" value="XM_007784782.1"/>
</dbReference>
<feature type="compositionally biased region" description="Low complexity" evidence="12">
    <location>
        <begin position="1324"/>
        <end position="1336"/>
    </location>
</feature>
<evidence type="ECO:0000256" key="9">
    <source>
        <dbReference type="ARBA" id="ARBA00023242"/>
    </source>
</evidence>
<evidence type="ECO:0000256" key="6">
    <source>
        <dbReference type="ARBA" id="ARBA00023015"/>
    </source>
</evidence>
<dbReference type="OrthoDB" id="20828at2759"/>
<keyword evidence="5" id="KW-0678">Repressor</keyword>
<feature type="region of interest" description="Disordered" evidence="12">
    <location>
        <begin position="1269"/>
        <end position="1336"/>
    </location>
</feature>
<sequence length="1370" mass="152669">MKQDKAVEALAIQTPHEATRFPSGKNVDFYPWTGEHAEDSISEHVIRSGYFEQQKPNLNESQTARPSLWGHLKNKSGLHTMSSLLVALLEKRQATGRVSATSTFKPPPRVTFKDKKREEWLHELAKPAVALRLLSRTIPHGIRGKGLLEQCLSKNIPSSRAVWLVKCVGANEMRAFKRKGYAGVMGSAGELKWIREWTTHVEQFVDNVVEADCDGTWKARMTYTIRLASHLFSERLVDHDHYLNWLLASFERSGLDRIPIWLLLIRIHWDDLVSRRQRGWCLAEGLLHHLEMATRHDNSEAYAPIAHEIRRLVACLIVRHPKCLIAPKVFGKHKHLLVLIADQDPTLECALRLVERRNARISPQDSRLAHPLSPKKRLVDYLDAQKHVSELAGLVSDILGMVPHWEQAAEVVLHWASSAYRQGHHRLYLATGLLRYWRSKGFDTDGLLLRYLSRADQRLDIEERNLFRIVVELAWTKDFFVGRYLRFLISIGAHEVGRFTADAIPCITRLIFEFSFFDLPPPTLYLRNNIVDGIGHTDEADSELLAAAKTFIAQHVPTFSGSLSKSSRVDYVTSSKLTHSARLKLSRWLRAELLNRTTKSDLQTANSGLAAYELVEGEGYQGDNPGMVPLLLRLTGEQFKFVRDVIEQLEDFSVLVDILEVAVNSSNPTVLCTIAETLADHEEVFSIMGAFGPVSRKLFARCTQEDAEDLIDREVYQALSELSCRVDTDVEVIQQLSGHMVRCGQKNTNPVCSPASEHTFELPTDIEAMSDEAFEWMAKNATGVDEHKFRQIFDSLIARTCTQRAKNERANTAPAPLFRRLRHLNSQLFNQLLYGWFSGCSQHTYGNNMRPVVSALVAAGCLDLAEFVRFANGRTAEVIVRDAPNGAMFALRALEAVLPSEHASELGKVQDVYRCRLARQAFCRNPNSGFLELVRTVLNSQDVAAYQATPCELLRSRRLLSALRQAVLDDAHKFATVFGIGSNAKASLSISKMVQDLTNGNENLSASKAVRLRRIVESVDEISLPFCQLQLRQMLAEDGPSSETTESETVNALFEAISGLLDKDQSLASLLLGSLEQSYLRKIGDVAKWKVLSAVPNWSGEVDASALPPSGPSFRMDKTTIKKYLVIVHYSTSSSKDDDTQFTSALMQKLRTLVGTLVPKKDANGELKSQERGGTTPADKDVDEVNTWIRTLLDLVIAYEGPFRSTTSGSSQLMNLLYTTSATADAQAQMQKIYAHNVLWDTRLSSIFGSSPDPDGWLSLSSSPHLLAERTSNPKATTSTEEGQKSHVGVRSQQGRSMAGAPPTSLPVSQGGTSHQQHNPPAAGQQSSGSSTQRTTSFVLRRWEILPDSSSNTGANDTALNLGLFGARKV</sequence>
<dbReference type="GeneID" id="19904109"/>
<organism evidence="14 15">
    <name type="scientific">Coniosporium apollinis (strain CBS 100218)</name>
    <name type="common">Rock-inhabiting black yeast</name>
    <dbReference type="NCBI Taxonomy" id="1168221"/>
    <lineage>
        <taxon>Eukaryota</taxon>
        <taxon>Fungi</taxon>
        <taxon>Dikarya</taxon>
        <taxon>Ascomycota</taxon>
        <taxon>Pezizomycotina</taxon>
        <taxon>Dothideomycetes</taxon>
        <taxon>Dothideomycetes incertae sedis</taxon>
        <taxon>Coniosporium</taxon>
    </lineage>
</organism>
<feature type="domain" description="Mediator complex subunit Med12" evidence="13">
    <location>
        <begin position="103"/>
        <end position="166"/>
    </location>
</feature>
<dbReference type="InterPro" id="IPR057344">
    <property type="entry name" value="ARM_SRB8"/>
</dbReference>
<evidence type="ECO:0000256" key="11">
    <source>
        <dbReference type="ARBA" id="ARBA00032010"/>
    </source>
</evidence>
<dbReference type="GO" id="GO:0016592">
    <property type="term" value="C:mediator complex"/>
    <property type="evidence" value="ECO:0007669"/>
    <property type="project" value="InterPro"/>
</dbReference>
<keyword evidence="7" id="KW-0010">Activator</keyword>
<accession>R7Z0D9</accession>
<gene>
    <name evidence="14" type="ORF">W97_06798</name>
</gene>
<dbReference type="eggNOG" id="KOG4522">
    <property type="taxonomic scope" value="Eukaryota"/>
</dbReference>
<dbReference type="Proteomes" id="UP000016924">
    <property type="component" value="Unassembled WGS sequence"/>
</dbReference>
<dbReference type="GO" id="GO:0003712">
    <property type="term" value="F:transcription coregulator activity"/>
    <property type="evidence" value="ECO:0007669"/>
    <property type="project" value="InterPro"/>
</dbReference>
<keyword evidence="8" id="KW-0804">Transcription</keyword>
<dbReference type="STRING" id="1168221.R7Z0D9"/>
<comment type="subcellular location">
    <subcellularLocation>
        <location evidence="1">Nucleus</location>
    </subcellularLocation>
</comment>
<feature type="region of interest" description="Disordered" evidence="12">
    <location>
        <begin position="1161"/>
        <end position="1180"/>
    </location>
</feature>
<evidence type="ECO:0000256" key="1">
    <source>
        <dbReference type="ARBA" id="ARBA00004123"/>
    </source>
</evidence>
<evidence type="ECO:0000256" key="8">
    <source>
        <dbReference type="ARBA" id="ARBA00023163"/>
    </source>
</evidence>
<dbReference type="PANTHER" id="PTHR46567:SF1">
    <property type="entry name" value="MEDIATOR OF RNA POLYMERASE II TRANSCRIPTION SUBUNIT 12"/>
    <property type="match status" value="1"/>
</dbReference>
<evidence type="ECO:0000256" key="5">
    <source>
        <dbReference type="ARBA" id="ARBA00022491"/>
    </source>
</evidence>
<evidence type="ECO:0000256" key="2">
    <source>
        <dbReference type="ARBA" id="ARBA00010289"/>
    </source>
</evidence>
<evidence type="ECO:0000256" key="10">
    <source>
        <dbReference type="ARBA" id="ARBA00025661"/>
    </source>
</evidence>
<feature type="compositionally biased region" description="Basic and acidic residues" evidence="12">
    <location>
        <begin position="1161"/>
        <end position="1171"/>
    </location>
</feature>
<keyword evidence="9" id="KW-0539">Nucleus</keyword>
<evidence type="ECO:0000313" key="14">
    <source>
        <dbReference type="EMBL" id="EON67655.1"/>
    </source>
</evidence>
<protein>
    <recommendedName>
        <fullName evidence="4">Mediator of RNA polymerase II transcription subunit 12</fullName>
    </recommendedName>
    <alternativeName>
        <fullName evidence="11">Mediator complex subunit 12</fullName>
    </alternativeName>
</protein>
<dbReference type="Pfam" id="PF25326">
    <property type="entry name" value="ARM_SRB8"/>
    <property type="match status" value="1"/>
</dbReference>
<keyword evidence="6" id="KW-0805">Transcription regulation</keyword>
<dbReference type="PANTHER" id="PTHR46567">
    <property type="entry name" value="MEDIATOR OF RNA POLYMERASE II TRANSCRIPTION SUBUNIT 12"/>
    <property type="match status" value="1"/>
</dbReference>
<proteinExistence type="inferred from homology"/>
<name>R7Z0D9_CONA1</name>
<evidence type="ECO:0000256" key="12">
    <source>
        <dbReference type="SAM" id="MobiDB-lite"/>
    </source>
</evidence>
<dbReference type="HOGENOM" id="CLU_002034_1_0_1"/>
<dbReference type="OMA" id="YPVRPWE"/>
<comment type="function">
    <text evidence="10">Component of the SRB8-11 complex. The SRB8-11 complex is a regulatory module of the Mediator complex which is itself involved in regulation of basal and activated RNA polymerase II-dependent transcription. The SRB8-11 complex may be involved in the transcriptional repression of a subset of genes regulated by Mediator. It may inhibit the association of the Mediator complex with RNA polymerase II to form the holoenzyme complex.</text>
</comment>
<reference evidence="15" key="1">
    <citation type="submission" date="2012-06" db="EMBL/GenBank/DDBJ databases">
        <title>The genome sequence of Coniosporium apollinis CBS 100218.</title>
        <authorList>
            <consortium name="The Broad Institute Genome Sequencing Platform"/>
            <person name="Cuomo C."/>
            <person name="Gorbushina A."/>
            <person name="Noack S."/>
            <person name="Walker B."/>
            <person name="Young S.K."/>
            <person name="Zeng Q."/>
            <person name="Gargeya S."/>
            <person name="Fitzgerald M."/>
            <person name="Haas B."/>
            <person name="Abouelleil A."/>
            <person name="Alvarado L."/>
            <person name="Arachchi H.M."/>
            <person name="Berlin A.M."/>
            <person name="Chapman S.B."/>
            <person name="Goldberg J."/>
            <person name="Griggs A."/>
            <person name="Gujja S."/>
            <person name="Hansen M."/>
            <person name="Howarth C."/>
            <person name="Imamovic A."/>
            <person name="Larimer J."/>
            <person name="McCowan C."/>
            <person name="Montmayeur A."/>
            <person name="Murphy C."/>
            <person name="Neiman D."/>
            <person name="Pearson M."/>
            <person name="Priest M."/>
            <person name="Roberts A."/>
            <person name="Saif S."/>
            <person name="Shea T."/>
            <person name="Sisk P."/>
            <person name="Sykes S."/>
            <person name="Wortman J."/>
            <person name="Nusbaum C."/>
            <person name="Birren B."/>
        </authorList>
    </citation>
    <scope>NUCLEOTIDE SEQUENCE [LARGE SCALE GENOMIC DNA]</scope>
    <source>
        <strain evidence="15">CBS 100218</strain>
    </source>
</reference>
<dbReference type="GO" id="GO:0006357">
    <property type="term" value="P:regulation of transcription by RNA polymerase II"/>
    <property type="evidence" value="ECO:0007669"/>
    <property type="project" value="InterPro"/>
</dbReference>
<dbReference type="SMART" id="SM01281">
    <property type="entry name" value="Med12"/>
    <property type="match status" value="1"/>
</dbReference>
<evidence type="ECO:0000256" key="3">
    <source>
        <dbReference type="ARBA" id="ARBA00011629"/>
    </source>
</evidence>
<comment type="subunit">
    <text evidence="3">Component of the SRB8-11 complex, which itself associates with the Mediator complex.</text>
</comment>
<feature type="compositionally biased region" description="Polar residues" evidence="12">
    <location>
        <begin position="1269"/>
        <end position="1281"/>
    </location>
</feature>
<dbReference type="EMBL" id="JH767589">
    <property type="protein sequence ID" value="EON67655.1"/>
    <property type="molecule type" value="Genomic_DNA"/>
</dbReference>
<dbReference type="InterPro" id="IPR019035">
    <property type="entry name" value="Mediator_Med12"/>
</dbReference>
<evidence type="ECO:0000256" key="7">
    <source>
        <dbReference type="ARBA" id="ARBA00023159"/>
    </source>
</evidence>
<evidence type="ECO:0000259" key="13">
    <source>
        <dbReference type="SMART" id="SM01281"/>
    </source>
</evidence>
<comment type="similarity">
    <text evidence="2">Belongs to the Mediator complex subunit 12 family.</text>
</comment>
<feature type="compositionally biased region" description="Polar residues" evidence="12">
    <location>
        <begin position="1306"/>
        <end position="1319"/>
    </location>
</feature>